<organism evidence="2 3">
    <name type="scientific">Austropuccinia psidii MF-1</name>
    <dbReference type="NCBI Taxonomy" id="1389203"/>
    <lineage>
        <taxon>Eukaryota</taxon>
        <taxon>Fungi</taxon>
        <taxon>Dikarya</taxon>
        <taxon>Basidiomycota</taxon>
        <taxon>Pucciniomycotina</taxon>
        <taxon>Pucciniomycetes</taxon>
        <taxon>Pucciniales</taxon>
        <taxon>Sphaerophragmiaceae</taxon>
        <taxon>Austropuccinia</taxon>
    </lineage>
</organism>
<dbReference type="EMBL" id="AVOT02001263">
    <property type="protein sequence ID" value="MBW0466311.1"/>
    <property type="molecule type" value="Genomic_DNA"/>
</dbReference>
<feature type="transmembrane region" description="Helical" evidence="1">
    <location>
        <begin position="304"/>
        <end position="324"/>
    </location>
</feature>
<keyword evidence="1" id="KW-1133">Transmembrane helix</keyword>
<keyword evidence="3" id="KW-1185">Reference proteome</keyword>
<protein>
    <submittedName>
        <fullName evidence="2">Uncharacterized protein</fullName>
    </submittedName>
</protein>
<keyword evidence="1" id="KW-0472">Membrane</keyword>
<keyword evidence="1" id="KW-0812">Transmembrane</keyword>
<dbReference type="AlphaFoldDB" id="A0A9Q3BK12"/>
<evidence type="ECO:0000256" key="1">
    <source>
        <dbReference type="SAM" id="Phobius"/>
    </source>
</evidence>
<reference evidence="2" key="1">
    <citation type="submission" date="2021-03" db="EMBL/GenBank/DDBJ databases">
        <title>Draft genome sequence of rust myrtle Austropuccinia psidii MF-1, a brazilian biotype.</title>
        <authorList>
            <person name="Quecine M.C."/>
            <person name="Pachon D.M.R."/>
            <person name="Bonatelli M.L."/>
            <person name="Correr F.H."/>
            <person name="Franceschini L.M."/>
            <person name="Leite T.F."/>
            <person name="Margarido G.R.A."/>
            <person name="Almeida C.A."/>
            <person name="Ferrarezi J.A."/>
            <person name="Labate C.A."/>
        </authorList>
    </citation>
    <scope>NUCLEOTIDE SEQUENCE</scope>
    <source>
        <strain evidence="2">MF-1</strain>
    </source>
</reference>
<comment type="caution">
    <text evidence="2">The sequence shown here is derived from an EMBL/GenBank/DDBJ whole genome shotgun (WGS) entry which is preliminary data.</text>
</comment>
<feature type="transmembrane region" description="Helical" evidence="1">
    <location>
        <begin position="336"/>
        <end position="356"/>
    </location>
</feature>
<feature type="transmembrane region" description="Helical" evidence="1">
    <location>
        <begin position="363"/>
        <end position="387"/>
    </location>
</feature>
<dbReference type="Proteomes" id="UP000765509">
    <property type="component" value="Unassembled WGS sequence"/>
</dbReference>
<accession>A0A9Q3BK12</accession>
<sequence>MQHKFAGINITWDREQRFHQCTCHVLNLVTKDFLLYMGQLTNEDYDFFDDYLAVTKNSIEDSDNNVGLKYNQAWECSTLAQNKQSGQVTGDQRSSSDNLSEPETFDLLKHLKQPPIKTMYDVLHLQDDAVTSYLQNTHPMTKGEHILDYWKSSAPDKVSIKPQRNDIQTGREDGARSKVDPGVRIEKDITIPEPSTKAIRMLISQSLGLSERYPVVTSPLVQPSTFDDEEWQGLRPERNLTNKSKSRTIQLKNKLGQVATWVWITVLGQLLVLAVALLFFILIHSSRTPMNQTLAERATQSPRGLALVTTAIGTLFSVLSTFLFSKSLVLYLTSHSSRPISLLNFLTVSSLSRGAFTLFRNHLGWSLLSIMTLILLNSLTASFTGIFTPTPLIVSVPISGTEFNLNSNSFANAMRDEHVTTSFPRLTPAQLSSNNLVSALMEPLALNSAYTSASRLLGYPLPLSCLGAIMNSTTGGILPAIPFEEVTVPVTPGLAHMYSFKNLKPHFEFDKRGFKVSKIFPFNYTTIQQGFTADIKCFILPNDSYPSEPSLEAQFQKNVTLPDEVVTGVWKYYVRCPNQHTTNRTFLLRPRGSTIISETCPGIDILGNPIPGGQLLILGGFGPMYSFIVPRACQFHPYFTTVQVEYSSTVNISRVLSREPVTTMTSTIADSVYGSIPAAMRQYAVDVRNKVGDDIMSLYTITTDLTSQDDVLLNSILESYFKGIIETRATLLKTPPISVWDKRLIADSFSSASPAWTRAFNGTWSYETLGWHRCHSFQVSIIGILPILIITLSSIGFSLFSWVLLRRNAYHTEEPFDPNNLVALLRAGQDGSVAESLGKCAPSDCNIISNKVKIQLQRLSAQWQLRPAT</sequence>
<name>A0A9Q3BK12_9BASI</name>
<evidence type="ECO:0000313" key="2">
    <source>
        <dbReference type="EMBL" id="MBW0466311.1"/>
    </source>
</evidence>
<proteinExistence type="predicted"/>
<evidence type="ECO:0000313" key="3">
    <source>
        <dbReference type="Proteomes" id="UP000765509"/>
    </source>
</evidence>
<feature type="transmembrane region" description="Helical" evidence="1">
    <location>
        <begin position="781"/>
        <end position="805"/>
    </location>
</feature>
<gene>
    <name evidence="2" type="ORF">O181_006026</name>
</gene>
<dbReference type="OrthoDB" id="2507080at2759"/>
<feature type="transmembrane region" description="Helical" evidence="1">
    <location>
        <begin position="261"/>
        <end position="283"/>
    </location>
</feature>